<gene>
    <name evidence="5" type="ORF">JOE42_000113</name>
</gene>
<protein>
    <submittedName>
        <fullName evidence="5">Acyl-CoA synthetase (AMP-forming)/AMP-acid ligase II</fullName>
    </submittedName>
</protein>
<dbReference type="CDD" id="cd04433">
    <property type="entry name" value="AFD_class_I"/>
    <property type="match status" value="1"/>
</dbReference>
<dbReference type="Gene3D" id="3.40.50.12780">
    <property type="entry name" value="N-terminal domain of ligase-like"/>
    <property type="match status" value="1"/>
</dbReference>
<dbReference type="InterPro" id="IPR045851">
    <property type="entry name" value="AMP-bd_C_sf"/>
</dbReference>
<keyword evidence="6" id="KW-1185">Reference proteome</keyword>
<dbReference type="PANTHER" id="PTHR43201">
    <property type="entry name" value="ACYL-COA SYNTHETASE"/>
    <property type="match status" value="1"/>
</dbReference>
<evidence type="ECO:0000313" key="6">
    <source>
        <dbReference type="Proteomes" id="UP000703038"/>
    </source>
</evidence>
<organism evidence="5 6">
    <name type="scientific">Rhodococcoides corynebacterioides</name>
    <dbReference type="NCBI Taxonomy" id="53972"/>
    <lineage>
        <taxon>Bacteria</taxon>
        <taxon>Bacillati</taxon>
        <taxon>Actinomycetota</taxon>
        <taxon>Actinomycetes</taxon>
        <taxon>Mycobacteriales</taxon>
        <taxon>Nocardiaceae</taxon>
        <taxon>Rhodococcoides</taxon>
    </lineage>
</organism>
<evidence type="ECO:0000259" key="4">
    <source>
        <dbReference type="Pfam" id="PF13193"/>
    </source>
</evidence>
<dbReference type="Proteomes" id="UP000703038">
    <property type="component" value="Unassembled WGS sequence"/>
</dbReference>
<dbReference type="SUPFAM" id="SSF56801">
    <property type="entry name" value="Acetyl-CoA synthetase-like"/>
    <property type="match status" value="1"/>
</dbReference>
<proteinExistence type="inferred from homology"/>
<sequence>MKTLALELRDRVRELPDAIAVIDLNGTHRLADVMAAAERGAEHMAQHDPTPPTVLIQADNTWQTVATALAVGLRGGVVAVLSPHATASEFVLAVEDVDPDMVVADLRTLEQWGVSDQDFLPGDAAVGDRHLRARLGDPRGVSRWNGGSVIAMTSGSTGRPKCVVQSEDALRYACSCTRDAVGLRPGDAVGAFVPLSSVAAACFGMYLPLFVGGPMVSIGKWSPAAALDAMAAHDVRWTMLVPTMALQLSLVENGAGRLAGMRAMTVGGGPMNASALERAEQFLGTTFLRVFGMSECLGHTTASPDDDSRIRLGTDGRPFPGTIVRAVNGAGEDVGTGEIGDAQVRGPSMFVGYARGGQVAAPTLTDDGFLPTGDLVEVATDGSITVMGRQKQIIIRGGRNIDINEVEAAVAGVPGIVQVCVVPIPDELLSERAGALVVTDGRALGLAEVTDGLSRRGVPRHNWPEYVFAVDDLPQNRVGKLSRPDAVRMAARLAGVTDPNSPRDQ</sequence>
<evidence type="ECO:0000256" key="1">
    <source>
        <dbReference type="ARBA" id="ARBA00006432"/>
    </source>
</evidence>
<dbReference type="Gene3D" id="3.30.300.30">
    <property type="match status" value="1"/>
</dbReference>
<keyword evidence="2 5" id="KW-0436">Ligase</keyword>
<feature type="domain" description="AMP-binding enzyme C-terminal" evidence="4">
    <location>
        <begin position="405"/>
        <end position="480"/>
    </location>
</feature>
<dbReference type="Pfam" id="PF00501">
    <property type="entry name" value="AMP-binding"/>
    <property type="match status" value="1"/>
</dbReference>
<dbReference type="EMBL" id="JAFBBK010000001">
    <property type="protein sequence ID" value="MBM7413380.1"/>
    <property type="molecule type" value="Genomic_DNA"/>
</dbReference>
<evidence type="ECO:0000313" key="5">
    <source>
        <dbReference type="EMBL" id="MBM7413380.1"/>
    </source>
</evidence>
<name>A0ABS2KN42_9NOCA</name>
<feature type="domain" description="AMP-dependent synthetase/ligase" evidence="3">
    <location>
        <begin position="9"/>
        <end position="353"/>
    </location>
</feature>
<dbReference type="RefSeq" id="WP_204866008.1">
    <property type="nucleotide sequence ID" value="NZ_JAFBBK010000001.1"/>
</dbReference>
<dbReference type="InterPro" id="IPR042099">
    <property type="entry name" value="ANL_N_sf"/>
</dbReference>
<dbReference type="GO" id="GO:0016874">
    <property type="term" value="F:ligase activity"/>
    <property type="evidence" value="ECO:0007669"/>
    <property type="project" value="UniProtKB-KW"/>
</dbReference>
<reference evidence="5 6" key="1">
    <citation type="submission" date="2021-01" db="EMBL/GenBank/DDBJ databases">
        <title>Genomics of switchgrass bacterial isolates.</title>
        <authorList>
            <person name="Shade A."/>
        </authorList>
    </citation>
    <scope>NUCLEOTIDE SEQUENCE [LARGE SCALE GENOMIC DNA]</scope>
    <source>
        <strain evidence="5 6">PvP111</strain>
    </source>
</reference>
<dbReference type="PANTHER" id="PTHR43201:SF5">
    <property type="entry name" value="MEDIUM-CHAIN ACYL-COA LIGASE ACSF2, MITOCHONDRIAL"/>
    <property type="match status" value="1"/>
</dbReference>
<dbReference type="InterPro" id="IPR000873">
    <property type="entry name" value="AMP-dep_synth/lig_dom"/>
</dbReference>
<dbReference type="Pfam" id="PF13193">
    <property type="entry name" value="AMP-binding_C"/>
    <property type="match status" value="1"/>
</dbReference>
<accession>A0ABS2KN42</accession>
<comment type="similarity">
    <text evidence="1">Belongs to the ATP-dependent AMP-binding enzyme family.</text>
</comment>
<comment type="caution">
    <text evidence="5">The sequence shown here is derived from an EMBL/GenBank/DDBJ whole genome shotgun (WGS) entry which is preliminary data.</text>
</comment>
<evidence type="ECO:0000256" key="2">
    <source>
        <dbReference type="ARBA" id="ARBA00022598"/>
    </source>
</evidence>
<dbReference type="InterPro" id="IPR025110">
    <property type="entry name" value="AMP-bd_C"/>
</dbReference>
<evidence type="ECO:0000259" key="3">
    <source>
        <dbReference type="Pfam" id="PF00501"/>
    </source>
</evidence>